<dbReference type="GO" id="GO:0005085">
    <property type="term" value="F:guanyl-nucleotide exchange factor activity"/>
    <property type="evidence" value="ECO:0007669"/>
    <property type="project" value="TreeGrafter"/>
</dbReference>
<dbReference type="GO" id="GO:0005737">
    <property type="term" value="C:cytoplasm"/>
    <property type="evidence" value="ECO:0007669"/>
    <property type="project" value="TreeGrafter"/>
</dbReference>
<dbReference type="InterPro" id="IPR058923">
    <property type="entry name" value="RCC1-like_dom"/>
</dbReference>
<evidence type="ECO:0000256" key="3">
    <source>
        <dbReference type="PROSITE-ProRule" id="PRU00235"/>
    </source>
</evidence>
<dbReference type="PANTHER" id="PTHR45982:SF1">
    <property type="entry name" value="REGULATOR OF CHROMOSOME CONDENSATION"/>
    <property type="match status" value="1"/>
</dbReference>
<dbReference type="InterPro" id="IPR051553">
    <property type="entry name" value="Ran_GTPase-activating"/>
</dbReference>
<protein>
    <submittedName>
        <fullName evidence="6">Ran guanyl-nucleotide exchange factor</fullName>
    </submittedName>
</protein>
<gene>
    <name evidence="6" type="ORF">DAPK24_038110</name>
</gene>
<evidence type="ECO:0000256" key="2">
    <source>
        <dbReference type="ARBA" id="ARBA00022737"/>
    </source>
</evidence>
<evidence type="ECO:0000259" key="5">
    <source>
        <dbReference type="Pfam" id="PF25390"/>
    </source>
</evidence>
<feature type="repeat" description="RCC1" evidence="3">
    <location>
        <begin position="57"/>
        <end position="113"/>
    </location>
</feature>
<feature type="repeat" description="RCC1" evidence="3">
    <location>
        <begin position="297"/>
        <end position="352"/>
    </location>
</feature>
<feature type="repeat" description="RCC1" evidence="3">
    <location>
        <begin position="114"/>
        <end position="190"/>
    </location>
</feature>
<dbReference type="InterPro" id="IPR009091">
    <property type="entry name" value="RCC1/BLIP-II"/>
</dbReference>
<dbReference type="PROSITE" id="PS50012">
    <property type="entry name" value="RCC1_3"/>
    <property type="match status" value="7"/>
</dbReference>
<dbReference type="SUPFAM" id="SSF50985">
    <property type="entry name" value="RCC1/BLIP-II"/>
    <property type="match status" value="1"/>
</dbReference>
<feature type="compositionally biased region" description="Acidic residues" evidence="4">
    <location>
        <begin position="143"/>
        <end position="157"/>
    </location>
</feature>
<dbReference type="PROSITE" id="PS00625">
    <property type="entry name" value="RCC1_1"/>
    <property type="match status" value="1"/>
</dbReference>
<dbReference type="Pfam" id="PF25390">
    <property type="entry name" value="WD40_RLD"/>
    <property type="match status" value="1"/>
</dbReference>
<feature type="region of interest" description="Disordered" evidence="4">
    <location>
        <begin position="1"/>
        <end position="36"/>
    </location>
</feature>
<accession>A0AAV5R6U6</accession>
<dbReference type="InterPro" id="IPR000408">
    <property type="entry name" value="Reg_chr_condens"/>
</dbReference>
<dbReference type="AlphaFoldDB" id="A0AAV5R6U6"/>
<evidence type="ECO:0000256" key="1">
    <source>
        <dbReference type="ARBA" id="ARBA00022658"/>
    </source>
</evidence>
<feature type="repeat" description="RCC1" evidence="3">
    <location>
        <begin position="244"/>
        <end position="296"/>
    </location>
</feature>
<feature type="domain" description="RCC1-like" evidence="5">
    <location>
        <begin position="58"/>
        <end position="467"/>
    </location>
</feature>
<feature type="repeat" description="RCC1" evidence="3">
    <location>
        <begin position="418"/>
        <end position="472"/>
    </location>
</feature>
<dbReference type="Gene3D" id="2.130.10.30">
    <property type="entry name" value="Regulator of chromosome condensation 1/beta-lactamase-inhibitor protein II"/>
    <property type="match status" value="1"/>
</dbReference>
<proteinExistence type="predicted"/>
<evidence type="ECO:0000313" key="7">
    <source>
        <dbReference type="Proteomes" id="UP001378960"/>
    </source>
</evidence>
<dbReference type="PRINTS" id="PR00633">
    <property type="entry name" value="RCCNDNSATION"/>
</dbReference>
<keyword evidence="1" id="KW-0344">Guanine-nucleotide releasing factor</keyword>
<keyword evidence="2" id="KW-0677">Repeat</keyword>
<feature type="compositionally biased region" description="Basic residues" evidence="4">
    <location>
        <begin position="1"/>
        <end position="10"/>
    </location>
</feature>
<reference evidence="6 7" key="1">
    <citation type="journal article" date="2023" name="Elife">
        <title>Identification of key yeast species and microbe-microbe interactions impacting larval growth of Drosophila in the wild.</title>
        <authorList>
            <person name="Mure A."/>
            <person name="Sugiura Y."/>
            <person name="Maeda R."/>
            <person name="Honda K."/>
            <person name="Sakurai N."/>
            <person name="Takahashi Y."/>
            <person name="Watada M."/>
            <person name="Katoh T."/>
            <person name="Gotoh A."/>
            <person name="Gotoh Y."/>
            <person name="Taniguchi I."/>
            <person name="Nakamura K."/>
            <person name="Hayashi T."/>
            <person name="Katayama T."/>
            <person name="Uemura T."/>
            <person name="Hattori Y."/>
        </authorList>
    </citation>
    <scope>NUCLEOTIDE SEQUENCE [LARGE SCALE GENOMIC DNA]</scope>
    <source>
        <strain evidence="6 7">PK-24</strain>
    </source>
</reference>
<organism evidence="6 7">
    <name type="scientific">Pichia kluyveri</name>
    <name type="common">Yeast</name>
    <dbReference type="NCBI Taxonomy" id="36015"/>
    <lineage>
        <taxon>Eukaryota</taxon>
        <taxon>Fungi</taxon>
        <taxon>Dikarya</taxon>
        <taxon>Ascomycota</taxon>
        <taxon>Saccharomycotina</taxon>
        <taxon>Pichiomycetes</taxon>
        <taxon>Pichiales</taxon>
        <taxon>Pichiaceae</taxon>
        <taxon>Pichia</taxon>
    </lineage>
</organism>
<feature type="region of interest" description="Disordered" evidence="4">
    <location>
        <begin position="127"/>
        <end position="164"/>
    </location>
</feature>
<dbReference type="Proteomes" id="UP001378960">
    <property type="component" value="Unassembled WGS sequence"/>
</dbReference>
<comment type="caution">
    <text evidence="6">The sequence shown here is derived from an EMBL/GenBank/DDBJ whole genome shotgun (WGS) entry which is preliminary data.</text>
</comment>
<dbReference type="PROSITE" id="PS00626">
    <property type="entry name" value="RCC1_2"/>
    <property type="match status" value="3"/>
</dbReference>
<keyword evidence="7" id="KW-1185">Reference proteome</keyword>
<feature type="repeat" description="RCC1" evidence="3">
    <location>
        <begin position="191"/>
        <end position="243"/>
    </location>
</feature>
<sequence length="493" mass="54314">MAKLVRKRKANGLVSEGNTTPGPAKRSKPSEHHSFESIRASRYKSINEKPQLNTTPLDVFVWGSGSMCELGLGPDAKTKEVKRPRLNPFLGKEDVRIVDFAVGGMHVLALDKDNNVWSWGTNDSAVLGRETTQTGDKGLKDMDADDDDDDEDGDLNEFESTPGKVEGLPKDVKIVKLAASDNLSVVLLENGHVWAWGTFRNNEGILGFSKSVKIQRTPVKIDVLEDIVSIVAGKDHILALDSKGWVYAWGNGQQYQLGRKILERSLMSSLEPRSFSLKNIKFIGSGEFHSFAITKDGKVLSWGLNQYGQCGIDMNIDDGAVVTKPTEIKELTGKNIVYITGGEHHSLAVSADGEVYTFGRYDMKEIGIEKDKLPIDNCITDDNGNVRCLPKPTKITTLPPIKTVTCGSHHSLAITKDGFVYSWGFADTYAVGLGNLDDDVEKPTRIDNTATKEHDIEIIGCGGQFSVSAGIKIEDEEKIEKRLDFIEEFEEEH</sequence>
<evidence type="ECO:0000256" key="4">
    <source>
        <dbReference type="SAM" id="MobiDB-lite"/>
    </source>
</evidence>
<name>A0AAV5R6U6_PICKL</name>
<feature type="repeat" description="RCC1" evidence="3">
    <location>
        <begin position="353"/>
        <end position="417"/>
    </location>
</feature>
<dbReference type="PANTHER" id="PTHR45982">
    <property type="entry name" value="REGULATOR OF CHROMOSOME CONDENSATION"/>
    <property type="match status" value="1"/>
</dbReference>
<dbReference type="EMBL" id="BTGB01000005">
    <property type="protein sequence ID" value="GMM47236.1"/>
    <property type="molecule type" value="Genomic_DNA"/>
</dbReference>
<evidence type="ECO:0000313" key="6">
    <source>
        <dbReference type="EMBL" id="GMM47236.1"/>
    </source>
</evidence>